<feature type="transmembrane region" description="Helical" evidence="10">
    <location>
        <begin position="1100"/>
        <end position="1117"/>
    </location>
</feature>
<feature type="domain" description="Band 3 cytoplasmic" evidence="14">
    <location>
        <begin position="168"/>
        <end position="525"/>
    </location>
</feature>
<dbReference type="GO" id="GO:0008509">
    <property type="term" value="F:monoatomic anion transmembrane transporter activity"/>
    <property type="evidence" value="ECO:0007669"/>
    <property type="project" value="InterPro"/>
</dbReference>
<dbReference type="NCBIfam" id="TIGR00834">
    <property type="entry name" value="ae"/>
    <property type="match status" value="1"/>
</dbReference>
<feature type="transmembrane region" description="Helical" evidence="10">
    <location>
        <begin position="815"/>
        <end position="832"/>
    </location>
</feature>
<dbReference type="InterPro" id="IPR004942">
    <property type="entry name" value="Roadblock/LAMTOR2_dom"/>
</dbReference>
<dbReference type="Gene3D" id="3.40.930.10">
    <property type="entry name" value="Mannitol-specific EII, Chain A"/>
    <property type="match status" value="1"/>
</dbReference>
<dbReference type="GO" id="GO:0005452">
    <property type="term" value="F:solute:inorganic anion antiporter activity"/>
    <property type="evidence" value="ECO:0007669"/>
    <property type="project" value="InterPro"/>
</dbReference>
<evidence type="ECO:0000256" key="11">
    <source>
        <dbReference type="SAM" id="MobiDB-lite"/>
    </source>
</evidence>
<dbReference type="SUPFAM" id="SSF55804">
    <property type="entry name" value="Phoshotransferase/anion transport protein"/>
    <property type="match status" value="1"/>
</dbReference>
<feature type="transmembrane region" description="Helical" evidence="10">
    <location>
        <begin position="1005"/>
        <end position="1024"/>
    </location>
</feature>
<evidence type="ECO:0000256" key="3">
    <source>
        <dbReference type="ARBA" id="ARBA00010993"/>
    </source>
</evidence>
<feature type="transmembrane region" description="Helical" evidence="10">
    <location>
        <begin position="737"/>
        <end position="755"/>
    </location>
</feature>
<keyword evidence="6 10" id="KW-0812">Transmembrane</keyword>
<evidence type="ECO:0000256" key="5">
    <source>
        <dbReference type="ARBA" id="ARBA00022475"/>
    </source>
</evidence>
<reference evidence="16" key="1">
    <citation type="submission" date="2022-11" db="UniProtKB">
        <authorList>
            <consortium name="WormBaseParasite"/>
        </authorList>
    </citation>
    <scope>IDENTIFICATION</scope>
</reference>
<proteinExistence type="inferred from homology"/>
<keyword evidence="15" id="KW-1185">Reference proteome</keyword>
<dbReference type="Pfam" id="PF00955">
    <property type="entry name" value="HCO3_cotransp"/>
    <property type="match status" value="1"/>
</dbReference>
<name>A0A914W575_9BILA</name>
<dbReference type="InterPro" id="IPR011531">
    <property type="entry name" value="HCO3_transpt-like_TM_dom"/>
</dbReference>
<evidence type="ECO:0000256" key="6">
    <source>
        <dbReference type="ARBA" id="ARBA00022692"/>
    </source>
</evidence>
<feature type="transmembrane region" description="Helical" evidence="10">
    <location>
        <begin position="655"/>
        <end position="685"/>
    </location>
</feature>
<dbReference type="Gene3D" id="1.10.287.570">
    <property type="entry name" value="Helical hairpin bin"/>
    <property type="match status" value="1"/>
</dbReference>
<evidence type="ECO:0000256" key="4">
    <source>
        <dbReference type="ARBA" id="ARBA00022448"/>
    </source>
</evidence>
<dbReference type="AlphaFoldDB" id="A0A914W575"/>
<dbReference type="Gene3D" id="3.30.450.30">
    <property type="entry name" value="Dynein light chain 2a, cytoplasmic"/>
    <property type="match status" value="1"/>
</dbReference>
<dbReference type="Pfam" id="PF07565">
    <property type="entry name" value="Band_3_cyto"/>
    <property type="match status" value="1"/>
</dbReference>
<dbReference type="InterPro" id="IPR003020">
    <property type="entry name" value="HCO3_transpt_euk"/>
</dbReference>
<dbReference type="InterPro" id="IPR013769">
    <property type="entry name" value="Band3_cytoplasmic_dom"/>
</dbReference>
<feature type="transmembrane region" description="Helical" evidence="10">
    <location>
        <begin position="1031"/>
        <end position="1056"/>
    </location>
</feature>
<feature type="transmembrane region" description="Helical" evidence="10">
    <location>
        <begin position="623"/>
        <end position="643"/>
    </location>
</feature>
<dbReference type="PANTHER" id="PTHR11453">
    <property type="entry name" value="ANION EXCHANGE PROTEIN"/>
    <property type="match status" value="1"/>
</dbReference>
<keyword evidence="4 10" id="KW-0813">Transport</keyword>
<dbReference type="GO" id="GO:0051453">
    <property type="term" value="P:regulation of intracellular pH"/>
    <property type="evidence" value="ECO:0007669"/>
    <property type="project" value="TreeGrafter"/>
</dbReference>
<evidence type="ECO:0000313" key="15">
    <source>
        <dbReference type="Proteomes" id="UP000887566"/>
    </source>
</evidence>
<dbReference type="InterPro" id="IPR016152">
    <property type="entry name" value="PTrfase/Anion_transptr"/>
</dbReference>
<feature type="transmembrane region" description="Helical" evidence="10">
    <location>
        <begin position="906"/>
        <end position="925"/>
    </location>
</feature>
<feature type="region of interest" description="Disordered" evidence="11">
    <location>
        <begin position="541"/>
        <end position="567"/>
    </location>
</feature>
<feature type="transmembrane region" description="Helical" evidence="10">
    <location>
        <begin position="1076"/>
        <end position="1093"/>
    </location>
</feature>
<evidence type="ECO:0000256" key="7">
    <source>
        <dbReference type="ARBA" id="ARBA00022989"/>
    </source>
</evidence>
<evidence type="ECO:0000313" key="16">
    <source>
        <dbReference type="WBParaSite" id="PSAMB.scaffold3043size21459.g20180.t1"/>
    </source>
</evidence>
<evidence type="ECO:0000256" key="2">
    <source>
        <dbReference type="ARBA" id="ARBA00007191"/>
    </source>
</evidence>
<protein>
    <recommendedName>
        <fullName evidence="10">Anion exchange protein</fullName>
    </recommendedName>
</protein>
<comment type="similarity">
    <text evidence="2">Belongs to the GAMAD family.</text>
</comment>
<feature type="transmembrane region" description="Helical" evidence="10">
    <location>
        <begin position="705"/>
        <end position="730"/>
    </location>
</feature>
<keyword evidence="9 10" id="KW-0472">Membrane</keyword>
<feature type="domain" description="Bicarbonate transporter-like transmembrane" evidence="12">
    <location>
        <begin position="592"/>
        <end position="1133"/>
    </location>
</feature>
<dbReference type="PANTHER" id="PTHR11453:SF47">
    <property type="entry name" value="ANION EXCHANGE PROTEIN"/>
    <property type="match status" value="1"/>
</dbReference>
<feature type="transmembrane region" description="Helical" evidence="10">
    <location>
        <begin position="852"/>
        <end position="873"/>
    </location>
</feature>
<dbReference type="Pfam" id="PF03259">
    <property type="entry name" value="Robl_LC7"/>
    <property type="match status" value="1"/>
</dbReference>
<feature type="transmembrane region" description="Helical" evidence="10">
    <location>
        <begin position="946"/>
        <end position="969"/>
    </location>
</feature>
<dbReference type="SUPFAM" id="SSF103196">
    <property type="entry name" value="Roadblock/LC7 domain"/>
    <property type="match status" value="1"/>
</dbReference>
<dbReference type="FunFam" id="1.10.287.570:FF:000001">
    <property type="entry name" value="Anion exchange protein"/>
    <property type="match status" value="1"/>
</dbReference>
<accession>A0A914W575</accession>
<evidence type="ECO:0000256" key="10">
    <source>
        <dbReference type="RuleBase" id="RU362035"/>
    </source>
</evidence>
<dbReference type="PRINTS" id="PR01231">
    <property type="entry name" value="HCO3TRNSPORT"/>
</dbReference>
<evidence type="ECO:0000256" key="8">
    <source>
        <dbReference type="ARBA" id="ARBA00023065"/>
    </source>
</evidence>
<evidence type="ECO:0000256" key="9">
    <source>
        <dbReference type="ARBA" id="ARBA00023136"/>
    </source>
</evidence>
<feature type="domain" description="Roadblock/LAMTOR2" evidence="13">
    <location>
        <begin position="9"/>
        <end position="77"/>
    </location>
</feature>
<evidence type="ECO:0000256" key="1">
    <source>
        <dbReference type="ARBA" id="ARBA00004651"/>
    </source>
</evidence>
<evidence type="ECO:0000259" key="12">
    <source>
        <dbReference type="Pfam" id="PF00955"/>
    </source>
</evidence>
<keyword evidence="5" id="KW-1003">Cell membrane</keyword>
<comment type="similarity">
    <text evidence="3 10">Belongs to the anion exchanger (TC 2.A.31) family.</text>
</comment>
<evidence type="ECO:0000259" key="14">
    <source>
        <dbReference type="Pfam" id="PF07565"/>
    </source>
</evidence>
<dbReference type="GO" id="GO:0015701">
    <property type="term" value="P:bicarbonate transport"/>
    <property type="evidence" value="ECO:0007669"/>
    <property type="project" value="TreeGrafter"/>
</dbReference>
<organism evidence="15 16">
    <name type="scientific">Plectus sambesii</name>
    <dbReference type="NCBI Taxonomy" id="2011161"/>
    <lineage>
        <taxon>Eukaryota</taxon>
        <taxon>Metazoa</taxon>
        <taxon>Ecdysozoa</taxon>
        <taxon>Nematoda</taxon>
        <taxon>Chromadorea</taxon>
        <taxon>Plectida</taxon>
        <taxon>Plectina</taxon>
        <taxon>Plectoidea</taxon>
        <taxon>Plectidae</taxon>
        <taxon>Plectus</taxon>
    </lineage>
</organism>
<evidence type="ECO:0000259" key="13">
    <source>
        <dbReference type="Pfam" id="PF03259"/>
    </source>
</evidence>
<dbReference type="WBParaSite" id="PSAMB.scaffold3043size21459.g20180.t1">
    <property type="protein sequence ID" value="PSAMB.scaffold3043size21459.g20180.t1"/>
    <property type="gene ID" value="PSAMB.scaffold3043size21459.g20180"/>
</dbReference>
<comment type="subcellular location">
    <subcellularLocation>
        <location evidence="1">Cell membrane</location>
        <topology evidence="1">Multi-pass membrane protein</topology>
    </subcellularLocation>
    <subcellularLocation>
        <location evidence="10">Membrane</location>
        <topology evidence="10">Multi-pass membrane protein</topology>
    </subcellularLocation>
</comment>
<keyword evidence="8 10" id="KW-0406">Ion transport</keyword>
<sequence length="1154" mass="128332">MLKPKALTQVLGQVNTGSILGTLLLNKEGVLLAYSGYGESNACVSAAIASSVWSTYEKHGIDCFHDDKLDSIILQCEVKLGVSVGGGESPQFGRRSADQLTILQQLLGEGPPSPDEIGRAGHVLHYLNVPSPRPSIHSTNGLGPPCPPQQMISTTSTVSDVRMLSPREVIVELFDLALNDADNGEWVETARWIKYEEDAEGVDHHWGQPHVAFLSFHSLIQLRKCLAKGVILLDLPANSFATACEQIANAMAVHGMDNVNTKRIMEILQMKHTHVQNRRLPRMHTSTNLELKQHYYASTPNTTASVNTPARDRQYSLLTPPSAFYKTQPTIEEEEDETTMVSVGTSPLNPPPFMRSQRSVPSMSAVMQTPLDVPKKRNSVAHFISNALTRTSSTFAAASISGDLFQYKADEVLKKLADGAEAVQVYAGSMVELTKVRFVMARLAEAEFMPDVMEAHIPIRFIFVILGPELPDVDYHELGRSISTLMSNEHFSRCAYEAQDRSELIQSIDLFLDDSVVIPPGKVDSKRLLSGDEIKKALRRRKKHKQKMELHEKEAEAEGGGESDYHKGSTRIRTAVGMRDRKPSMLSRSGTLFGGLKKDIVGRLPFYWSDIRDAFTFQCLTSIVFMFFACFAPAITFGGLMGAYTNEKIGTIETLMAQCVCGVIWGLFSAQPLLIMSATGPVLIFEASLYTFCEGMGLDFLTIRLYAGVWLLLIAIVTVAFEGSSLLVYVTRFTEDIFAVLISAIFIAESLKFVTHTLHDHPVGDLNYYAAMLDSCQNETHSLPKNSTMVANGSMMAALHDEAISCAQRHQPDTGLLTVIIMLATFSLAYFFKRLRQSYYLGRHLRTAIGDFGVLLSIVIVGVTVHFVLPAPFLERLDMPDDFGYTNPLRRGHGLLVSFILPSDKWWGALFALLPALLVYILLFVETEITELLLTKKERGLVKGGGFHWDLLLMGVCALLCSLLGLPWMCAAAVQSLAHCGSLSVMKRHAPGERPVVGHVIEQRVTTIAVALLIGLFAFAGKYLKLPLASLFGVFLYLGVMNLSGVQMVQRCVLFFIPEKYFPDQTYCRDVGAWRMHLYTFIQIFCLVFVYMVKYFKTSALAFPFVLMMFIVIRQYALPKIFLEPEIKALDGHDESDDDEWFDKDFYDNARIPV</sequence>
<keyword evidence="7 10" id="KW-1133">Transmembrane helix</keyword>
<feature type="compositionally biased region" description="Basic and acidic residues" evidence="11">
    <location>
        <begin position="547"/>
        <end position="556"/>
    </location>
</feature>
<dbReference type="GO" id="GO:0005886">
    <property type="term" value="C:plasma membrane"/>
    <property type="evidence" value="ECO:0007669"/>
    <property type="project" value="UniProtKB-SubCell"/>
</dbReference>
<dbReference type="Proteomes" id="UP000887566">
    <property type="component" value="Unplaced"/>
</dbReference>